<reference evidence="4 5" key="1">
    <citation type="submission" date="2014-11" db="EMBL/GenBank/DDBJ databases">
        <authorList>
            <person name="Zhu J."/>
            <person name="Qi W."/>
            <person name="Song R."/>
        </authorList>
    </citation>
    <scope>NUCLEOTIDE SEQUENCE [LARGE SCALE GENOMIC DNA]</scope>
</reference>
<dbReference type="InterPro" id="IPR050318">
    <property type="entry name" value="DENR/SUI1_TIF"/>
</dbReference>
<dbReference type="Pfam" id="PF21023">
    <property type="entry name" value="DENR_N"/>
    <property type="match status" value="1"/>
</dbReference>
<dbReference type="OMA" id="WRKRFSC"/>
<dbReference type="STRING" id="1169540.A0A0G4EF52"/>
<dbReference type="PhylomeDB" id="A0A0G4EF52"/>
<feature type="compositionally biased region" description="Low complexity" evidence="2">
    <location>
        <begin position="12"/>
        <end position="25"/>
    </location>
</feature>
<dbReference type="InterPro" id="IPR036877">
    <property type="entry name" value="SUI1_dom_sf"/>
</dbReference>
<dbReference type="InterPro" id="IPR048517">
    <property type="entry name" value="DENR_N"/>
</dbReference>
<keyword evidence="5" id="KW-1185">Reference proteome</keyword>
<dbReference type="PANTHER" id="PTHR12789:SF0">
    <property type="entry name" value="DENSITY-REGULATED PROTEIN"/>
    <property type="match status" value="1"/>
</dbReference>
<evidence type="ECO:0000313" key="5">
    <source>
        <dbReference type="Proteomes" id="UP000041254"/>
    </source>
</evidence>
<protein>
    <recommendedName>
        <fullName evidence="3">SUI1 domain-containing protein</fullName>
    </recommendedName>
</protein>
<dbReference type="CDD" id="cd11607">
    <property type="entry name" value="DENR_C"/>
    <property type="match status" value="1"/>
</dbReference>
<dbReference type="OrthoDB" id="277199at2759"/>
<gene>
    <name evidence="4" type="ORF">Vbra_11507</name>
</gene>
<accession>A0A0G4EF52</accession>
<dbReference type="Pfam" id="PF01253">
    <property type="entry name" value="SUI1"/>
    <property type="match status" value="1"/>
</dbReference>
<dbReference type="GO" id="GO:0003743">
    <property type="term" value="F:translation initiation factor activity"/>
    <property type="evidence" value="ECO:0007669"/>
    <property type="project" value="InterPro"/>
</dbReference>
<dbReference type="GO" id="GO:0001731">
    <property type="term" value="P:formation of translation preinitiation complex"/>
    <property type="evidence" value="ECO:0007669"/>
    <property type="project" value="TreeGrafter"/>
</dbReference>
<dbReference type="PROSITE" id="PS50296">
    <property type="entry name" value="SUI1"/>
    <property type="match status" value="1"/>
</dbReference>
<evidence type="ECO:0000259" key="3">
    <source>
        <dbReference type="PROSITE" id="PS50296"/>
    </source>
</evidence>
<organism evidence="4 5">
    <name type="scientific">Vitrella brassicaformis (strain CCMP3155)</name>
    <dbReference type="NCBI Taxonomy" id="1169540"/>
    <lineage>
        <taxon>Eukaryota</taxon>
        <taxon>Sar</taxon>
        <taxon>Alveolata</taxon>
        <taxon>Colpodellida</taxon>
        <taxon>Vitrellaceae</taxon>
        <taxon>Vitrella</taxon>
    </lineage>
</organism>
<dbReference type="InterPro" id="IPR001950">
    <property type="entry name" value="SUI1"/>
</dbReference>
<dbReference type="AlphaFoldDB" id="A0A0G4EF52"/>
<dbReference type="InParanoid" id="A0A0G4EF52"/>
<sequence length="279" mass="30769">MDHPRRQRARNEFAGAMAENGGEMDAAGEAEEDLFDRSGGDAGDAASGDDRPTRERRRGKKGKKKGRDEPDQEQDEDNEDLFADGGPGPSSSADEVPWEHDKQPPLGAPVRVQYCPDCGMPPDFCDWGGMWDKCKIRAAEQYPQYYPELAEKMASLTLEEKEQVEAAAAASVANTELKLLAKKNKGKEVEQKVTVQRQNRKGRKFITTVKGLETFGVKLDKASKVFSKAFSCGAAVVKGAPGQPDEIDIQGDVEDGLEEVILRTFPEVDDDKIYYLKPK</sequence>
<dbReference type="VEuPathDB" id="CryptoDB:Vbra_11507"/>
<dbReference type="FunCoup" id="A0A0G4EF52">
    <property type="interactions" value="606"/>
</dbReference>
<dbReference type="InterPro" id="IPR046447">
    <property type="entry name" value="DENR_C"/>
</dbReference>
<feature type="domain" description="SUI1" evidence="3">
    <location>
        <begin position="193"/>
        <end position="265"/>
    </location>
</feature>
<dbReference type="GO" id="GO:0002188">
    <property type="term" value="P:translation reinitiation"/>
    <property type="evidence" value="ECO:0007669"/>
    <property type="project" value="TreeGrafter"/>
</dbReference>
<dbReference type="EMBL" id="CDMY01000206">
    <property type="protein sequence ID" value="CEL94144.1"/>
    <property type="molecule type" value="Genomic_DNA"/>
</dbReference>
<proteinExistence type="inferred from homology"/>
<feature type="region of interest" description="Disordered" evidence="2">
    <location>
        <begin position="1"/>
        <end position="109"/>
    </location>
</feature>
<dbReference type="Proteomes" id="UP000041254">
    <property type="component" value="Unassembled WGS sequence"/>
</dbReference>
<feature type="compositionally biased region" description="Acidic residues" evidence="2">
    <location>
        <begin position="70"/>
        <end position="82"/>
    </location>
</feature>
<evidence type="ECO:0000256" key="1">
    <source>
        <dbReference type="ARBA" id="ARBA00007514"/>
    </source>
</evidence>
<evidence type="ECO:0000313" key="4">
    <source>
        <dbReference type="EMBL" id="CEL94144.1"/>
    </source>
</evidence>
<dbReference type="SUPFAM" id="SSF55159">
    <property type="entry name" value="eIF1-like"/>
    <property type="match status" value="1"/>
</dbReference>
<dbReference type="Gene3D" id="3.30.780.10">
    <property type="entry name" value="SUI1-like domain"/>
    <property type="match status" value="1"/>
</dbReference>
<dbReference type="PANTHER" id="PTHR12789">
    <property type="entry name" value="DENSITY-REGULATED PROTEIN HOMOLOG"/>
    <property type="match status" value="1"/>
</dbReference>
<feature type="compositionally biased region" description="Basic residues" evidence="2">
    <location>
        <begin position="54"/>
        <end position="65"/>
    </location>
</feature>
<name>A0A0G4EF52_VITBC</name>
<evidence type="ECO:0000256" key="2">
    <source>
        <dbReference type="SAM" id="MobiDB-lite"/>
    </source>
</evidence>
<comment type="similarity">
    <text evidence="1">Belongs to the DENR family.</text>
</comment>
<dbReference type="GO" id="GO:0003729">
    <property type="term" value="F:mRNA binding"/>
    <property type="evidence" value="ECO:0007669"/>
    <property type="project" value="TreeGrafter"/>
</dbReference>